<feature type="region of interest" description="Disordered" evidence="1">
    <location>
        <begin position="1"/>
        <end position="76"/>
    </location>
</feature>
<feature type="compositionally biased region" description="Basic and acidic residues" evidence="1">
    <location>
        <begin position="9"/>
        <end position="18"/>
    </location>
</feature>
<proteinExistence type="predicted"/>
<feature type="compositionally biased region" description="Gly residues" evidence="1">
    <location>
        <begin position="24"/>
        <end position="36"/>
    </location>
</feature>
<protein>
    <submittedName>
        <fullName evidence="2">Uncharacterized protein</fullName>
    </submittedName>
</protein>
<name>A0A5E7ZJP5_9SPHN</name>
<dbReference type="AlphaFoldDB" id="A0A5E7ZJP5"/>
<evidence type="ECO:0000313" key="2">
    <source>
        <dbReference type="EMBL" id="VVT19001.1"/>
    </source>
</evidence>
<sequence length="76" mass="7903">MTDVNQAIDRPDSGRPHNDPSPPGGGGAEGDGGGGHATEVTLPSPSVWQAPVTSPLRARVGRRRPSWLARQVSAPR</sequence>
<dbReference type="Proteomes" id="UP000326857">
    <property type="component" value="Unassembled WGS sequence"/>
</dbReference>
<evidence type="ECO:0000313" key="3">
    <source>
        <dbReference type="Proteomes" id="UP000326857"/>
    </source>
</evidence>
<organism evidence="2 3">
    <name type="scientific">Sphingomonas aurantiaca</name>
    <dbReference type="NCBI Taxonomy" id="185949"/>
    <lineage>
        <taxon>Bacteria</taxon>
        <taxon>Pseudomonadati</taxon>
        <taxon>Pseudomonadota</taxon>
        <taxon>Alphaproteobacteria</taxon>
        <taxon>Sphingomonadales</taxon>
        <taxon>Sphingomonadaceae</taxon>
        <taxon>Sphingomonas</taxon>
    </lineage>
</organism>
<dbReference type="EMBL" id="CABVLI010000041">
    <property type="protein sequence ID" value="VVT19001.1"/>
    <property type="molecule type" value="Genomic_DNA"/>
</dbReference>
<reference evidence="2 3" key="1">
    <citation type="submission" date="2019-09" db="EMBL/GenBank/DDBJ databases">
        <authorList>
            <person name="Dittami M. S."/>
        </authorList>
    </citation>
    <scope>NUCLEOTIDE SEQUENCE [LARGE SCALE GENOMIC DNA]</scope>
    <source>
        <strain evidence="2">SPHINGO391</strain>
    </source>
</reference>
<evidence type="ECO:0000256" key="1">
    <source>
        <dbReference type="SAM" id="MobiDB-lite"/>
    </source>
</evidence>
<accession>A0A5E7ZJP5</accession>
<gene>
    <name evidence="2" type="ORF">SPHINGO391_460060</name>
</gene>